<dbReference type="InterPro" id="IPR022398">
    <property type="entry name" value="Peptidase_S8_His-AS"/>
</dbReference>
<dbReference type="GO" id="GO:0006508">
    <property type="term" value="P:proteolysis"/>
    <property type="evidence" value="ECO:0007669"/>
    <property type="project" value="UniProtKB-KW"/>
</dbReference>
<keyword evidence="7" id="KW-0732">Signal</keyword>
<evidence type="ECO:0000256" key="5">
    <source>
        <dbReference type="PROSITE-ProRule" id="PRU01240"/>
    </source>
</evidence>
<feature type="chain" id="PRO_5042464524" evidence="7">
    <location>
        <begin position="22"/>
        <end position="413"/>
    </location>
</feature>
<feature type="signal peptide" evidence="7">
    <location>
        <begin position="1"/>
        <end position="21"/>
    </location>
</feature>
<dbReference type="FunFam" id="3.40.50.200:FF:000007">
    <property type="entry name" value="Subtilisin-like serine protease"/>
    <property type="match status" value="1"/>
</dbReference>
<keyword evidence="2 5" id="KW-0645">Protease</keyword>
<evidence type="ECO:0000313" key="10">
    <source>
        <dbReference type="Proteomes" id="UP001296104"/>
    </source>
</evidence>
<dbReference type="InterPro" id="IPR034193">
    <property type="entry name" value="PCSK9_ProteinaseK-like"/>
</dbReference>
<dbReference type="PRINTS" id="PR00723">
    <property type="entry name" value="SUBTILISIN"/>
</dbReference>
<evidence type="ECO:0000256" key="3">
    <source>
        <dbReference type="ARBA" id="ARBA00022801"/>
    </source>
</evidence>
<dbReference type="InterPro" id="IPR000209">
    <property type="entry name" value="Peptidase_S8/S53_dom"/>
</dbReference>
<reference evidence="9" key="1">
    <citation type="submission" date="2023-11" db="EMBL/GenBank/DDBJ databases">
        <authorList>
            <person name="Alioto T."/>
            <person name="Alioto T."/>
            <person name="Gomez Garrido J."/>
        </authorList>
    </citation>
    <scope>NUCLEOTIDE SEQUENCE</scope>
</reference>
<dbReference type="PROSITE" id="PS00138">
    <property type="entry name" value="SUBTILASE_SER"/>
    <property type="match status" value="1"/>
</dbReference>
<gene>
    <name evidence="9" type="ORF">LECACI_7A002287</name>
</gene>
<dbReference type="CDD" id="cd04077">
    <property type="entry name" value="Peptidases_S8_PCSK9_ProteinaseK_like"/>
    <property type="match status" value="1"/>
</dbReference>
<feature type="active site" description="Charge relay system" evidence="5">
    <location>
        <position position="197"/>
    </location>
</feature>
<dbReference type="PANTHER" id="PTHR43806:SF11">
    <property type="entry name" value="CEREVISIN-RELATED"/>
    <property type="match status" value="1"/>
</dbReference>
<dbReference type="InterPro" id="IPR023827">
    <property type="entry name" value="Peptidase_S8_Asp-AS"/>
</dbReference>
<dbReference type="InterPro" id="IPR050131">
    <property type="entry name" value="Peptidase_S8_subtilisin-like"/>
</dbReference>
<dbReference type="Pfam" id="PF00082">
    <property type="entry name" value="Peptidase_S8"/>
    <property type="match status" value="1"/>
</dbReference>
<dbReference type="AlphaFoldDB" id="A0AAI9E8R3"/>
<evidence type="ECO:0000256" key="4">
    <source>
        <dbReference type="ARBA" id="ARBA00022825"/>
    </source>
</evidence>
<dbReference type="InterPro" id="IPR036852">
    <property type="entry name" value="Peptidase_S8/S53_dom_sf"/>
</dbReference>
<keyword evidence="3 5" id="KW-0378">Hydrolase</keyword>
<feature type="domain" description="Peptidase S8/S53" evidence="8">
    <location>
        <begin position="159"/>
        <end position="397"/>
    </location>
</feature>
<dbReference type="PROSITE" id="PS00137">
    <property type="entry name" value="SUBTILASE_HIS"/>
    <property type="match status" value="1"/>
</dbReference>
<feature type="active site" description="Charge relay system" evidence="5">
    <location>
        <position position="167"/>
    </location>
</feature>
<dbReference type="Gene3D" id="3.40.50.200">
    <property type="entry name" value="Peptidase S8/S53 domain"/>
    <property type="match status" value="1"/>
</dbReference>
<sequence>MDVFLRNLIFAWLLLPALVVAAPTSAPAPTSPSSTPTSHQAGGEEHIVIIDKNAPVIPQVAEVLNRLDLHEKHPDVRRVFNNSAFQGFAASMKSHCLDLLANMSDVSTVEKAVTVSRASIDTRPNAPWGLQRISTASSVGGSPSALAYTYSYSDSSLGSGSDVYIIDTGIYTEHNVFGGRAKMLWSFDGNTEDKDGHGTHVAGTAAGAILGIASNANIYGVKALDADGGGWSSNVVAGIDYVLQRHDARRAAGANFTGSVMSMSLATTSPVTAITQAVNAAVEAGIHACIAAGNSNTDACSSSPASTGGTNGRAITVGAIDMNTQRASFSNYGSCVDLYAPGVGVVSSWIGGQNMINILDGTSMATPHVTGIVAYAMSNNSTLAQNPGLMKEWIRMVALPLRDGTLMATNGAY</sequence>
<protein>
    <submittedName>
        <fullName evidence="9">Alkaline protease 2</fullName>
    </submittedName>
</protein>
<proteinExistence type="inferred from homology"/>
<name>A0AAI9E8R3_9PEZI</name>
<dbReference type="SUPFAM" id="SSF52743">
    <property type="entry name" value="Subtilisin-like"/>
    <property type="match status" value="1"/>
</dbReference>
<dbReference type="InterPro" id="IPR015500">
    <property type="entry name" value="Peptidase_S8_subtilisin-rel"/>
</dbReference>
<comment type="similarity">
    <text evidence="1 5 6">Belongs to the peptidase S8 family.</text>
</comment>
<dbReference type="PROSITE" id="PS51892">
    <property type="entry name" value="SUBTILASE"/>
    <property type="match status" value="1"/>
</dbReference>
<keyword evidence="10" id="KW-1185">Reference proteome</keyword>
<evidence type="ECO:0000313" key="9">
    <source>
        <dbReference type="EMBL" id="CAK3889807.1"/>
    </source>
</evidence>
<organism evidence="9 10">
    <name type="scientific">Lecanosticta acicola</name>
    <dbReference type="NCBI Taxonomy" id="111012"/>
    <lineage>
        <taxon>Eukaryota</taxon>
        <taxon>Fungi</taxon>
        <taxon>Dikarya</taxon>
        <taxon>Ascomycota</taxon>
        <taxon>Pezizomycotina</taxon>
        <taxon>Dothideomycetes</taxon>
        <taxon>Dothideomycetidae</taxon>
        <taxon>Mycosphaerellales</taxon>
        <taxon>Mycosphaerellaceae</taxon>
        <taxon>Lecanosticta</taxon>
    </lineage>
</organism>
<comment type="caution">
    <text evidence="9">The sequence shown here is derived from an EMBL/GenBank/DDBJ whole genome shotgun (WGS) entry which is preliminary data.</text>
</comment>
<dbReference type="PANTHER" id="PTHR43806">
    <property type="entry name" value="PEPTIDASE S8"/>
    <property type="match status" value="1"/>
</dbReference>
<dbReference type="Proteomes" id="UP001296104">
    <property type="component" value="Unassembled WGS sequence"/>
</dbReference>
<dbReference type="InterPro" id="IPR023828">
    <property type="entry name" value="Peptidase_S8_Ser-AS"/>
</dbReference>
<dbReference type="GO" id="GO:0004252">
    <property type="term" value="F:serine-type endopeptidase activity"/>
    <property type="evidence" value="ECO:0007669"/>
    <property type="project" value="UniProtKB-UniRule"/>
</dbReference>
<keyword evidence="4 5" id="KW-0720">Serine protease</keyword>
<evidence type="ECO:0000256" key="2">
    <source>
        <dbReference type="ARBA" id="ARBA00022670"/>
    </source>
</evidence>
<evidence type="ECO:0000259" key="8">
    <source>
        <dbReference type="Pfam" id="PF00082"/>
    </source>
</evidence>
<feature type="active site" description="Charge relay system" evidence="5">
    <location>
        <position position="363"/>
    </location>
</feature>
<dbReference type="EMBL" id="CAVMBE010000010">
    <property type="protein sequence ID" value="CAK3889807.1"/>
    <property type="molecule type" value="Genomic_DNA"/>
</dbReference>
<accession>A0AAI9E8R3</accession>
<evidence type="ECO:0000256" key="6">
    <source>
        <dbReference type="RuleBase" id="RU003355"/>
    </source>
</evidence>
<dbReference type="PROSITE" id="PS00136">
    <property type="entry name" value="SUBTILASE_ASP"/>
    <property type="match status" value="1"/>
</dbReference>
<evidence type="ECO:0000256" key="7">
    <source>
        <dbReference type="SAM" id="SignalP"/>
    </source>
</evidence>
<evidence type="ECO:0000256" key="1">
    <source>
        <dbReference type="ARBA" id="ARBA00011073"/>
    </source>
</evidence>